<feature type="transmembrane region" description="Helical" evidence="1">
    <location>
        <begin position="141"/>
        <end position="160"/>
    </location>
</feature>
<gene>
    <name evidence="2" type="ORF">C5Y83_14835</name>
</gene>
<organism evidence="2 3">
    <name type="scientific">Blastopirellula marina</name>
    <dbReference type="NCBI Taxonomy" id="124"/>
    <lineage>
        <taxon>Bacteria</taxon>
        <taxon>Pseudomonadati</taxon>
        <taxon>Planctomycetota</taxon>
        <taxon>Planctomycetia</taxon>
        <taxon>Pirellulales</taxon>
        <taxon>Pirellulaceae</taxon>
        <taxon>Blastopirellula</taxon>
    </lineage>
</organism>
<dbReference type="PANTHER" id="PTHR34989">
    <property type="entry name" value="PROTEIN HDED"/>
    <property type="match status" value="1"/>
</dbReference>
<feature type="transmembrane region" description="Helical" evidence="1">
    <location>
        <begin position="166"/>
        <end position="190"/>
    </location>
</feature>
<dbReference type="GO" id="GO:0005886">
    <property type="term" value="C:plasma membrane"/>
    <property type="evidence" value="ECO:0007669"/>
    <property type="project" value="TreeGrafter"/>
</dbReference>
<evidence type="ECO:0000313" key="2">
    <source>
        <dbReference type="EMBL" id="PQO34774.1"/>
    </source>
</evidence>
<dbReference type="Pfam" id="PF03729">
    <property type="entry name" value="DUF308"/>
    <property type="match status" value="1"/>
</dbReference>
<evidence type="ECO:0008006" key="4">
    <source>
        <dbReference type="Google" id="ProtNLM"/>
    </source>
</evidence>
<feature type="transmembrane region" description="Helical" evidence="1">
    <location>
        <begin position="111"/>
        <end position="129"/>
    </location>
</feature>
<feature type="transmembrane region" description="Helical" evidence="1">
    <location>
        <begin position="55"/>
        <end position="75"/>
    </location>
</feature>
<sequence>MIGSPFGQTNYHRLGDTTMTDAKKPSVTWLYIMGFLTVAMGVIAVASPLVAGTAVVYIVGAVMLIVGITQVISGLKADTMTHKLMPLILGIVTTLGGIAVLAHPVVGLEVLTLFLAAYFVAEGIWKVIASFNFRPAQGWTALLFSGIVTWLLGAMIWMQWPASGLWAIGILVGVDLLMTGMAILALAATVGKIVDKVDEKLHDGQATA</sequence>
<dbReference type="Proteomes" id="UP000238322">
    <property type="component" value="Unassembled WGS sequence"/>
</dbReference>
<proteinExistence type="predicted"/>
<feature type="transmembrane region" description="Helical" evidence="1">
    <location>
        <begin position="87"/>
        <end position="105"/>
    </location>
</feature>
<keyword evidence="1" id="KW-0812">Transmembrane</keyword>
<name>A0A2S8FSF4_9BACT</name>
<feature type="transmembrane region" description="Helical" evidence="1">
    <location>
        <begin position="29"/>
        <end position="49"/>
    </location>
</feature>
<protein>
    <recommendedName>
        <fullName evidence="4">HdeD family acid-resistance protein</fullName>
    </recommendedName>
</protein>
<comment type="caution">
    <text evidence="2">The sequence shown here is derived from an EMBL/GenBank/DDBJ whole genome shotgun (WGS) entry which is preliminary data.</text>
</comment>
<keyword evidence="1" id="KW-1133">Transmembrane helix</keyword>
<accession>A0A2S8FSF4</accession>
<dbReference type="EMBL" id="PUHY01000010">
    <property type="protein sequence ID" value="PQO34774.1"/>
    <property type="molecule type" value="Genomic_DNA"/>
</dbReference>
<reference evidence="2 3" key="1">
    <citation type="submission" date="2018-02" db="EMBL/GenBank/DDBJ databases">
        <title>Comparative genomes isolates from brazilian mangrove.</title>
        <authorList>
            <person name="Araujo J.E."/>
            <person name="Taketani R.G."/>
            <person name="Silva M.C.P."/>
            <person name="Loureco M.V."/>
            <person name="Andreote F.D."/>
        </authorList>
    </citation>
    <scope>NUCLEOTIDE SEQUENCE [LARGE SCALE GENOMIC DNA]</scope>
    <source>
        <strain evidence="2 3">Hex-1 MGV</strain>
    </source>
</reference>
<evidence type="ECO:0000313" key="3">
    <source>
        <dbReference type="Proteomes" id="UP000238322"/>
    </source>
</evidence>
<dbReference type="InterPro" id="IPR005325">
    <property type="entry name" value="DUF308_memb"/>
</dbReference>
<dbReference type="InterPro" id="IPR052712">
    <property type="entry name" value="Acid_resist_chaperone_HdeD"/>
</dbReference>
<dbReference type="PANTHER" id="PTHR34989:SF1">
    <property type="entry name" value="PROTEIN HDED"/>
    <property type="match status" value="1"/>
</dbReference>
<dbReference type="AlphaFoldDB" id="A0A2S8FSF4"/>
<evidence type="ECO:0000256" key="1">
    <source>
        <dbReference type="SAM" id="Phobius"/>
    </source>
</evidence>
<keyword evidence="1" id="KW-0472">Membrane</keyword>